<comment type="caution">
    <text evidence="1">The sequence shown here is derived from an EMBL/GenBank/DDBJ whole genome shotgun (WGS) entry which is preliminary data.</text>
</comment>
<dbReference type="AlphaFoldDB" id="A0A9D1LT10"/>
<evidence type="ECO:0000313" key="2">
    <source>
        <dbReference type="Proteomes" id="UP000824123"/>
    </source>
</evidence>
<accession>A0A9D1LT10</accession>
<reference evidence="1" key="1">
    <citation type="submission" date="2020-10" db="EMBL/GenBank/DDBJ databases">
        <authorList>
            <person name="Gilroy R."/>
        </authorList>
    </citation>
    <scope>NUCLEOTIDE SEQUENCE</scope>
    <source>
        <strain evidence="1">ChiSxjej2B14-8506</strain>
    </source>
</reference>
<proteinExistence type="predicted"/>
<gene>
    <name evidence="1" type="ORF">IAC59_09815</name>
</gene>
<organism evidence="1 2">
    <name type="scientific">Candidatus Fimadaptatus faecigallinarum</name>
    <dbReference type="NCBI Taxonomy" id="2840814"/>
    <lineage>
        <taxon>Bacteria</taxon>
        <taxon>Bacillati</taxon>
        <taxon>Bacillota</taxon>
        <taxon>Clostridia</taxon>
        <taxon>Eubacteriales</taxon>
        <taxon>Candidatus Fimadaptatus</taxon>
    </lineage>
</organism>
<dbReference type="InterPro" id="IPR054227">
    <property type="entry name" value="DUF6951"/>
</dbReference>
<dbReference type="Pfam" id="PF22263">
    <property type="entry name" value="DUF6951"/>
    <property type="match status" value="1"/>
</dbReference>
<protein>
    <submittedName>
        <fullName evidence="1">Uncharacterized protein</fullName>
    </submittedName>
</protein>
<reference evidence="1" key="2">
    <citation type="journal article" date="2021" name="PeerJ">
        <title>Extensive microbial diversity within the chicken gut microbiome revealed by metagenomics and culture.</title>
        <authorList>
            <person name="Gilroy R."/>
            <person name="Ravi A."/>
            <person name="Getino M."/>
            <person name="Pursley I."/>
            <person name="Horton D.L."/>
            <person name="Alikhan N.F."/>
            <person name="Baker D."/>
            <person name="Gharbi K."/>
            <person name="Hall N."/>
            <person name="Watson M."/>
            <person name="Adriaenssens E.M."/>
            <person name="Foster-Nyarko E."/>
            <person name="Jarju S."/>
            <person name="Secka A."/>
            <person name="Antonio M."/>
            <person name="Oren A."/>
            <person name="Chaudhuri R.R."/>
            <person name="La Ragione R."/>
            <person name="Hildebrand F."/>
            <person name="Pallen M.J."/>
        </authorList>
    </citation>
    <scope>NUCLEOTIDE SEQUENCE</scope>
    <source>
        <strain evidence="1">ChiSxjej2B14-8506</strain>
    </source>
</reference>
<evidence type="ECO:0000313" key="1">
    <source>
        <dbReference type="EMBL" id="HIU47533.1"/>
    </source>
</evidence>
<dbReference type="EMBL" id="DVNK01000058">
    <property type="protein sequence ID" value="HIU47533.1"/>
    <property type="molecule type" value="Genomic_DNA"/>
</dbReference>
<name>A0A9D1LT10_9FIRM</name>
<sequence>MTKVDINPGVCGLKTRVTAHSDDEQQVTLTVDSGCPAVRAMFEALGSEFDAYELCLAKPGDGPLYEYARAHFPGHCACPTLAGIAKCVEVECKLALPRSASIEFVQE</sequence>
<dbReference type="Proteomes" id="UP000824123">
    <property type="component" value="Unassembled WGS sequence"/>
</dbReference>